<gene>
    <name evidence="1" type="ORF">NEPTK9_001721</name>
</gene>
<sequence length="52" mass="6045">MAQTARISSKSDMIIKEIVTLTGMSKVEIMAWFKIQHAEVTLPEIWRPFHLM</sequence>
<dbReference type="Proteomes" id="UP001194714">
    <property type="component" value="Unassembled WGS sequence"/>
</dbReference>
<dbReference type="EMBL" id="JAAEJV010000090">
    <property type="protein sequence ID" value="MBF5060190.1"/>
    <property type="molecule type" value="Genomic_DNA"/>
</dbReference>
<accession>A0ABS0B3L4</accession>
<evidence type="ECO:0000313" key="2">
    <source>
        <dbReference type="Proteomes" id="UP001194714"/>
    </source>
</evidence>
<name>A0ABS0B3L4_9BACT</name>
<dbReference type="RefSeq" id="WP_194848515.1">
    <property type="nucleotide sequence ID" value="NZ_JAAEJV010000090.1"/>
</dbReference>
<reference evidence="1 2" key="1">
    <citation type="submission" date="2020-01" db="EMBL/GenBank/DDBJ databases">
        <title>Draft genome sequence of Cand. Neptunochlamydia vexilliferae K9.</title>
        <authorList>
            <person name="Schulz F."/>
            <person name="Koestlbacher S."/>
            <person name="Wascher F."/>
            <person name="Pizzetti I."/>
            <person name="Horn M."/>
        </authorList>
    </citation>
    <scope>NUCLEOTIDE SEQUENCE [LARGE SCALE GENOMIC DNA]</scope>
    <source>
        <strain evidence="1 2">K9</strain>
    </source>
</reference>
<keyword evidence="2" id="KW-1185">Reference proteome</keyword>
<comment type="caution">
    <text evidence="1">The sequence shown here is derived from an EMBL/GenBank/DDBJ whole genome shotgun (WGS) entry which is preliminary data.</text>
</comment>
<evidence type="ECO:0000313" key="1">
    <source>
        <dbReference type="EMBL" id="MBF5060190.1"/>
    </source>
</evidence>
<organism evidence="1 2">
    <name type="scientific">Candidatus Neptunichlamydia vexilliferae</name>
    <dbReference type="NCBI Taxonomy" id="1651774"/>
    <lineage>
        <taxon>Bacteria</taxon>
        <taxon>Pseudomonadati</taxon>
        <taxon>Chlamydiota</taxon>
        <taxon>Chlamydiia</taxon>
        <taxon>Parachlamydiales</taxon>
        <taxon>Simkaniaceae</taxon>
        <taxon>Candidatus Neptunichlamydia</taxon>
    </lineage>
</organism>
<proteinExistence type="predicted"/>
<protein>
    <submittedName>
        <fullName evidence="1">Uncharacterized protein</fullName>
    </submittedName>
</protein>